<organism evidence="1 2">
    <name type="scientific">Paramecium sonneborni</name>
    <dbReference type="NCBI Taxonomy" id="65129"/>
    <lineage>
        <taxon>Eukaryota</taxon>
        <taxon>Sar</taxon>
        <taxon>Alveolata</taxon>
        <taxon>Ciliophora</taxon>
        <taxon>Intramacronucleata</taxon>
        <taxon>Oligohymenophorea</taxon>
        <taxon>Peniculida</taxon>
        <taxon>Parameciidae</taxon>
        <taxon>Paramecium</taxon>
    </lineage>
</organism>
<proteinExistence type="predicted"/>
<dbReference type="OrthoDB" id="306232at2759"/>
<dbReference type="EMBL" id="CAJJDN010000046">
    <property type="protein sequence ID" value="CAD8084312.1"/>
    <property type="molecule type" value="Genomic_DNA"/>
</dbReference>
<protein>
    <submittedName>
        <fullName evidence="1">Uncharacterized protein</fullName>
    </submittedName>
</protein>
<gene>
    <name evidence="1" type="ORF">PSON_ATCC_30995.1.T0460205</name>
</gene>
<comment type="caution">
    <text evidence="1">The sequence shown here is derived from an EMBL/GenBank/DDBJ whole genome shotgun (WGS) entry which is preliminary data.</text>
</comment>
<dbReference type="AlphaFoldDB" id="A0A8S1MYM1"/>
<name>A0A8S1MYM1_9CILI</name>
<sequence length="107" mass="13132">MNKESSRQTFEQKFKYLAKKRLLAYQKLINNQNFIKLKEETDFLEGINSKSQMYEEGQKEFNQKFSKQYNNIQTLYKKCIQNKHNNNQRNKLRREKITFNINKDLQE</sequence>
<dbReference type="Proteomes" id="UP000692954">
    <property type="component" value="Unassembled WGS sequence"/>
</dbReference>
<evidence type="ECO:0000313" key="2">
    <source>
        <dbReference type="Proteomes" id="UP000692954"/>
    </source>
</evidence>
<reference evidence="1" key="1">
    <citation type="submission" date="2021-01" db="EMBL/GenBank/DDBJ databases">
        <authorList>
            <consortium name="Genoscope - CEA"/>
            <person name="William W."/>
        </authorList>
    </citation>
    <scope>NUCLEOTIDE SEQUENCE</scope>
</reference>
<keyword evidence="2" id="KW-1185">Reference proteome</keyword>
<accession>A0A8S1MYM1</accession>
<evidence type="ECO:0000313" key="1">
    <source>
        <dbReference type="EMBL" id="CAD8084312.1"/>
    </source>
</evidence>